<feature type="compositionally biased region" description="Polar residues" evidence="1">
    <location>
        <begin position="1"/>
        <end position="19"/>
    </location>
</feature>
<dbReference type="PANTHER" id="PTHR42763">
    <property type="entry name" value="ADP-GLUCOSE PHOSPHORYLASE"/>
    <property type="match status" value="1"/>
</dbReference>
<dbReference type="RefSeq" id="WP_150079324.1">
    <property type="nucleotide sequence ID" value="NZ_VWOX01000020.1"/>
</dbReference>
<evidence type="ECO:0000256" key="1">
    <source>
        <dbReference type="SAM" id="MobiDB-lite"/>
    </source>
</evidence>
<dbReference type="PANTHER" id="PTHR42763:SF1">
    <property type="entry name" value="UDP-GLUCOSE--HEXOSE-1-PHOSPHATE URIDYLYLTRANSFERASE"/>
    <property type="match status" value="1"/>
</dbReference>
<evidence type="ECO:0000313" key="3">
    <source>
        <dbReference type="EMBL" id="KAA5539326.1"/>
    </source>
</evidence>
<dbReference type="Pfam" id="PF16268">
    <property type="entry name" value="DUF4921"/>
    <property type="match status" value="1"/>
</dbReference>
<reference evidence="3 4" key="1">
    <citation type="submission" date="2019-08" db="EMBL/GenBank/DDBJ databases">
        <authorList>
            <person name="Dhanesh K."/>
            <person name="Kumar G."/>
            <person name="Sasikala C."/>
            <person name="Venkata Ramana C."/>
        </authorList>
    </citation>
    <scope>NUCLEOTIDE SEQUENCE [LARGE SCALE GENOMIC DNA]</scope>
    <source>
        <strain evidence="3 4">JC645</strain>
    </source>
</reference>
<evidence type="ECO:0000259" key="2">
    <source>
        <dbReference type="Pfam" id="PF16268"/>
    </source>
</evidence>
<comment type="caution">
    <text evidence="3">The sequence shown here is derived from an EMBL/GenBank/DDBJ whole genome shotgun (WGS) entry which is preliminary data.</text>
</comment>
<organism evidence="3 4">
    <name type="scientific">Roseiconus nitratireducens</name>
    <dbReference type="NCBI Taxonomy" id="2605748"/>
    <lineage>
        <taxon>Bacteria</taxon>
        <taxon>Pseudomonadati</taxon>
        <taxon>Planctomycetota</taxon>
        <taxon>Planctomycetia</taxon>
        <taxon>Pirellulales</taxon>
        <taxon>Pirellulaceae</taxon>
        <taxon>Roseiconus</taxon>
    </lineage>
</organism>
<feature type="region of interest" description="Disordered" evidence="1">
    <location>
        <begin position="1"/>
        <end position="20"/>
    </location>
</feature>
<evidence type="ECO:0000313" key="4">
    <source>
        <dbReference type="Proteomes" id="UP000324479"/>
    </source>
</evidence>
<dbReference type="Proteomes" id="UP000324479">
    <property type="component" value="Unassembled WGS sequence"/>
</dbReference>
<keyword evidence="4" id="KW-1185">Reference proteome</keyword>
<sequence>MSSNADRVSPETPSSSKNAANELLIESRGRYVLAGKTVSAKQLSDQDTHLASACETKLIWQGRSGQPSIERMPDRRIQARINQWERDRVTASHSRRDLLTGDWTIFAPERDQRPNDYAILEARCAESEHRTVHGVDPDCPFCRGAESETPKAVWSAKRSDELTCRADDDRTRLARPAVEVRPSDQPDWDIRVVPNKFPAVSPFDTAGAIPQQQSSFFPVTDTVGGHEVMIESSEHAELITQLDASFLYMTLLAYRDRIRHWRQVPGIEYISVFKNCGPDAGASLRHSHSQLIATSLMPQRVRTVTERCQNYRARTGCALGCDLLRAELNERTRVIDHADSFVAFCPFASRFPGLVRVTSTMHQPHFDDFSDNALDNLASFLWRVLGWVDTAFPGKAYNYLLHTCPPGIKQPDAFHWSLDVFPRLSKTAGFEWSSDCMINSMLPEDATDRYREAAFANDPRHVLAIH</sequence>
<dbReference type="AlphaFoldDB" id="A0A5M6CWI1"/>
<accession>A0A5M6CWI1</accession>
<dbReference type="SUPFAM" id="SSF54197">
    <property type="entry name" value="HIT-like"/>
    <property type="match status" value="2"/>
</dbReference>
<dbReference type="Gene3D" id="3.30.428.10">
    <property type="entry name" value="HIT-like"/>
    <property type="match status" value="2"/>
</dbReference>
<dbReference type="InterPro" id="IPR036265">
    <property type="entry name" value="HIT-like_sf"/>
</dbReference>
<dbReference type="InterPro" id="IPR032576">
    <property type="entry name" value="DUF4921"/>
</dbReference>
<name>A0A5M6CWI1_9BACT</name>
<feature type="domain" description="DUF4921" evidence="2">
    <location>
        <begin position="242"/>
        <end position="451"/>
    </location>
</feature>
<proteinExistence type="predicted"/>
<dbReference type="EMBL" id="VWOX01000020">
    <property type="protein sequence ID" value="KAA5539326.1"/>
    <property type="molecule type" value="Genomic_DNA"/>
</dbReference>
<dbReference type="InterPro" id="IPR053177">
    <property type="entry name" value="ADP-glucose_phosphorylase"/>
</dbReference>
<protein>
    <submittedName>
        <fullName evidence="3">DUF4921 family protein</fullName>
    </submittedName>
</protein>
<gene>
    <name evidence="3" type="ORF">FYK55_24790</name>
</gene>